<protein>
    <submittedName>
        <fullName evidence="2">Uncharacterized protein</fullName>
    </submittedName>
</protein>
<gene>
    <name evidence="2" type="ORF">M501DRAFT_679368</name>
</gene>
<name>A0A9P4VNU5_9PEZI</name>
<accession>A0A9P4VNU5</accession>
<dbReference type="AlphaFoldDB" id="A0A9P4VNU5"/>
<dbReference type="EMBL" id="MU006093">
    <property type="protein sequence ID" value="KAF2840161.1"/>
    <property type="molecule type" value="Genomic_DNA"/>
</dbReference>
<evidence type="ECO:0000313" key="3">
    <source>
        <dbReference type="Proteomes" id="UP000799429"/>
    </source>
</evidence>
<organism evidence="2 3">
    <name type="scientific">Patellaria atrata CBS 101060</name>
    <dbReference type="NCBI Taxonomy" id="1346257"/>
    <lineage>
        <taxon>Eukaryota</taxon>
        <taxon>Fungi</taxon>
        <taxon>Dikarya</taxon>
        <taxon>Ascomycota</taxon>
        <taxon>Pezizomycotina</taxon>
        <taxon>Dothideomycetes</taxon>
        <taxon>Dothideomycetes incertae sedis</taxon>
        <taxon>Patellariales</taxon>
        <taxon>Patellariaceae</taxon>
        <taxon>Patellaria</taxon>
    </lineage>
</organism>
<evidence type="ECO:0000256" key="1">
    <source>
        <dbReference type="SAM" id="Phobius"/>
    </source>
</evidence>
<evidence type="ECO:0000313" key="2">
    <source>
        <dbReference type="EMBL" id="KAF2840161.1"/>
    </source>
</evidence>
<proteinExistence type="predicted"/>
<dbReference type="Proteomes" id="UP000799429">
    <property type="component" value="Unassembled WGS sequence"/>
</dbReference>
<keyword evidence="1" id="KW-0472">Membrane</keyword>
<keyword evidence="3" id="KW-1185">Reference proteome</keyword>
<reference evidence="2" key="1">
    <citation type="journal article" date="2020" name="Stud. Mycol.">
        <title>101 Dothideomycetes genomes: a test case for predicting lifestyles and emergence of pathogens.</title>
        <authorList>
            <person name="Haridas S."/>
            <person name="Albert R."/>
            <person name="Binder M."/>
            <person name="Bloem J."/>
            <person name="Labutti K."/>
            <person name="Salamov A."/>
            <person name="Andreopoulos B."/>
            <person name="Baker S."/>
            <person name="Barry K."/>
            <person name="Bills G."/>
            <person name="Bluhm B."/>
            <person name="Cannon C."/>
            <person name="Castanera R."/>
            <person name="Culley D."/>
            <person name="Daum C."/>
            <person name="Ezra D."/>
            <person name="Gonzalez J."/>
            <person name="Henrissat B."/>
            <person name="Kuo A."/>
            <person name="Liang C."/>
            <person name="Lipzen A."/>
            <person name="Lutzoni F."/>
            <person name="Magnuson J."/>
            <person name="Mondo S."/>
            <person name="Nolan M."/>
            <person name="Ohm R."/>
            <person name="Pangilinan J."/>
            <person name="Park H.-J."/>
            <person name="Ramirez L."/>
            <person name="Alfaro M."/>
            <person name="Sun H."/>
            <person name="Tritt A."/>
            <person name="Yoshinaga Y."/>
            <person name="Zwiers L.-H."/>
            <person name="Turgeon B."/>
            <person name="Goodwin S."/>
            <person name="Spatafora J."/>
            <person name="Crous P."/>
            <person name="Grigoriev I."/>
        </authorList>
    </citation>
    <scope>NUCLEOTIDE SEQUENCE</scope>
    <source>
        <strain evidence="2">CBS 101060</strain>
    </source>
</reference>
<comment type="caution">
    <text evidence="2">The sequence shown here is derived from an EMBL/GenBank/DDBJ whole genome shotgun (WGS) entry which is preliminary data.</text>
</comment>
<sequence>MVIGKMQVLIYYRGGTGNNINPCGGQVVVCGSGSHHVNQVSWSPGRHGFDSRPCQRQEWVEGSQDSDLREYGGAGRIIEGILLFPFFFPSLLLLFFPFCLYYLKG</sequence>
<keyword evidence="1" id="KW-0812">Transmembrane</keyword>
<feature type="transmembrane region" description="Helical" evidence="1">
    <location>
        <begin position="81"/>
        <end position="103"/>
    </location>
</feature>
<keyword evidence="1" id="KW-1133">Transmembrane helix</keyword>